<dbReference type="SUPFAM" id="SSF47226">
    <property type="entry name" value="Histidine-containing phosphotransfer domain, HPT domain"/>
    <property type="match status" value="1"/>
</dbReference>
<dbReference type="Proteomes" id="UP000325122">
    <property type="component" value="Unassembled WGS sequence"/>
</dbReference>
<dbReference type="Gene3D" id="1.20.120.160">
    <property type="entry name" value="HPT domain"/>
    <property type="match status" value="1"/>
</dbReference>
<comment type="caution">
    <text evidence="1">The sequence shown here is derived from an EMBL/GenBank/DDBJ whole genome shotgun (WGS) entry which is preliminary data.</text>
</comment>
<proteinExistence type="predicted"/>
<evidence type="ECO:0000313" key="1">
    <source>
        <dbReference type="EMBL" id="KAA5804991.1"/>
    </source>
</evidence>
<evidence type="ECO:0000313" key="2">
    <source>
        <dbReference type="Proteomes" id="UP000325122"/>
    </source>
</evidence>
<organism evidence="1 2">
    <name type="scientific">Alkalicaulis satelles</name>
    <dbReference type="NCBI Taxonomy" id="2609175"/>
    <lineage>
        <taxon>Bacteria</taxon>
        <taxon>Pseudomonadati</taxon>
        <taxon>Pseudomonadota</taxon>
        <taxon>Alphaproteobacteria</taxon>
        <taxon>Maricaulales</taxon>
        <taxon>Maricaulaceae</taxon>
        <taxon>Alkalicaulis</taxon>
    </lineage>
</organism>
<dbReference type="EMBL" id="VWOJ01000001">
    <property type="protein sequence ID" value="KAA5804991.1"/>
    <property type="molecule type" value="Genomic_DNA"/>
</dbReference>
<name>A0A5M6ZRT4_9PROT</name>
<reference evidence="1 2" key="1">
    <citation type="submission" date="2019-09" db="EMBL/GenBank/DDBJ databases">
        <authorList>
            <person name="Kevbrin V."/>
            <person name="Grouzdev D.S."/>
        </authorList>
    </citation>
    <scope>NUCLEOTIDE SEQUENCE [LARGE SCALE GENOMIC DNA]</scope>
    <source>
        <strain evidence="1 2">G-192</strain>
    </source>
</reference>
<dbReference type="InterPro" id="IPR036641">
    <property type="entry name" value="HPT_dom_sf"/>
</dbReference>
<keyword evidence="2" id="KW-1185">Reference proteome</keyword>
<protein>
    <submittedName>
        <fullName evidence="1">Hpt domain-containing protein</fullName>
    </submittedName>
</protein>
<dbReference type="AlphaFoldDB" id="A0A5M6ZRT4"/>
<dbReference type="RefSeq" id="WP_150022022.1">
    <property type="nucleotide sequence ID" value="NZ_VWOJ01000001.1"/>
</dbReference>
<accession>A0A5M6ZRT4</accession>
<dbReference type="GO" id="GO:0000160">
    <property type="term" value="P:phosphorelay signal transduction system"/>
    <property type="evidence" value="ECO:0007669"/>
    <property type="project" value="InterPro"/>
</dbReference>
<sequence length="164" mass="17707">MAQRERPIEIINPPNMLKAKLGGPLPAADDALMKRAEAALDGLRQNFNDWLGEEVTKLEGLMRTVKTEGMQGEAGEALFTCAHDLRGLGSTYEFPIITRLAASLSKLIETPEQRASAPLALIDAHVGAIRAAIIQNVRDDKDPVGKALAEELEARVVALVGERS</sequence>
<gene>
    <name evidence="1" type="ORF">F1654_03065</name>
</gene>